<reference evidence="3 4" key="1">
    <citation type="submission" date="2018-05" db="EMBL/GenBank/DDBJ databases">
        <title>A metagenomic window into the 2 km-deep terrestrial subsurface aquifer revealed taxonomically and functionally diverse microbial community comprising novel uncultured bacterial lineages.</title>
        <authorList>
            <person name="Kadnikov V.V."/>
            <person name="Mardanov A.V."/>
            <person name="Beletsky A.V."/>
            <person name="Banks D."/>
            <person name="Pimenov N.V."/>
            <person name="Frank Y.A."/>
            <person name="Karnachuk O.V."/>
            <person name="Ravin N.V."/>
        </authorList>
    </citation>
    <scope>NUCLEOTIDE SEQUENCE [LARGE SCALE GENOMIC DNA]</scope>
    <source>
        <strain evidence="3">BY</strain>
    </source>
</reference>
<evidence type="ECO:0000313" key="4">
    <source>
        <dbReference type="Proteomes" id="UP000262583"/>
    </source>
</evidence>
<dbReference type="PANTHER" id="PTHR34819">
    <property type="entry name" value="LARGE CYSTEINE-RICH PERIPLASMIC PROTEIN OMCB"/>
    <property type="match status" value="1"/>
</dbReference>
<dbReference type="Pfam" id="PF01345">
    <property type="entry name" value="DUF11"/>
    <property type="match status" value="4"/>
</dbReference>
<sequence length="5020" mass="520652">MVLGMVSGSSRRKHRAGVNKNRFQTEGSPHLWPSPFREFPSFSPSMSSHTLTQDEIHSGSGAMIAKGHSKDMKGQIGRRGSWRTLWATLAVFAGLAAPWPLQAAQPGKDGDAVITSANTIVNAVSALSQSASAGDTFLRVTNLPALLPLSPGDLLLVSQAQGANIDTSDSPSYGAITAINGAGQYEFVTVVSTQNPNRVYIVTSCGGLRNSYVASAGSQVVKVPQYRNLTVQSGASITAPPWNGSEGGIVALSVRDTLELNGTIDVSAKGFRGGAIHNSSSTPTNNYLGYRTGNAAQGAAKGESIADPSTVSGNGQYGRGAPANGGGGGNSFNAGGGGGANGDNGGSWFVADGIRGGQGVMETDVTSWLQAWQLDPAYTANGNQLTNCAGGGRGGYSFSANDQNALTVEPGNASWGGNLRREKGGWGGRPLPNNPATRVFFGGGGGAGDGNDSVAGRGGNGGGLVFIIAGHITGTGEILADGENGGWSGENATSDSAGGGGAGGSIVILAGSASGSVALRARGGEGGWQPLRQLPTNQAYGPGGGGGGGYIAYNVTGFSTVAVDGGKGGRTTATAVSEFPPNGATAGSPGATLSSFTTIASCDAFVSGLVFNDLNNDGIRQGGEPGLSGVPVVLTLSDSSTTTVLTASDGSFFYMAPSGSTTVNVDESGFPFGWVLTTGNDPQALSLSAGVNSSAGLIGYYFPPLADLSIEKTDDPDPVYAGDLLTYTVVVTNNGPDPANNVLITDTLPSGVNFVSASVPCTPSGGLVSCSLGTIPAGASTTVTIVVQPMVAGTIVNTADVTSDEVDPNPSNNSSGDISTDVLPAADLVITKSADPAVVLTGQPVVYTIVVSNAGPSDASNVVVSDTLDPSFTITSVSSGCTPSGNTVTCSVATLAAGDSTTFTVTAVPSATGTYLNGASVVADEYDPDTGNNADSVLVTVDPAANLSVTKTASVDPVAIGANFTYEIVVTNAGPDTCTSATVTDYLPAGVQFVSASSGCAESFGVVACDVGPLAGGESTTVTITVLAQTLGPIQNTANVVGAEGDPNGGDNVVTLDGTIEPDCNANGVADSLDIANGTSEDCNTNGIPDECDISSGASEDCNGNGIPDECETECNGNGIPDDCDILNGTSEDCNGNGVPDECDMQRGSSEDCNTNGVPDECDLSLGTSQDCNSNNIPDECDIAQGTAQDCNSNGIPDDCDIESGASQDCNTNGIPDECDLQPQVGALVWSEDFESGLSNWSTSGLWRLEVGHECLSEDGSLTTVTRAAYNDPSLCTYNVGSTAGALELTTDVVVPATGGALRWYNWVQTEDLPPYDVWRVEVSSDGGLTWQEVFDGQGLSQPYWQDLWADLSAYAGQAIRVRFVFDSIDGAANAYLGWYVDDVRLFELVAPAFSSDCNSNGVPDECDLASGSSQDCNSNTVPDECDISSGASDDCDGNGVPDECEPDCNGNGQNDVCDIGFGFSFDCNGNQVPDECESDCNGNGVLDTCDILYGISGDCNINGVPDECDLNDGTSEDCNANAIPDECELYVQYGDSSPALEPWYAGSPQSYTFSGVPDAASTVAVVLASNSDLGNQTFEYAEVYLGGTFLGNVWFANGGNDCADAPGILYVDASQFNSLVALGGGDAAFDLIASPAVDSFCADPYIAISLDYLTTQPFNDCNSNGVLDECDITSGTSQDCNGNGIPDECDIADGTSEDCNGNGVPDECDIQSGVSEDCNGNGIPDECDLANGSSEDCNLNNIPDECDLSSGTSQDCNANNIPDECDLADGTSEDCNGNGIPDECDIQSGVSEDCNGNGIPDECDLANGSSEDCNLNNIPDECDLSSGTSQDCNANNIPDECDLADGTSEDCNGNGIPDECDIQSGVSEDCNGNGSPDECDLSLGTSQDCNSNNIPDECDVRPEVGLLVWSEDFESGLGNWSASGLWRLEVGHECLSEDGSLTTVTRAAYNDSSQCSYDVGETSGVLELQTDVSVPVGGGALRWYNWVETEDLPPYDVWRVEVSSDGGLTWQEVFDGQGLSRPYWQELWADVSAYAGQSIRVRFVFETLDDEFNDYLGWYVDDVRLYELTGAATSSDCNINGIPDECEVDCNGNGVPDDCDLVDGTSEDCNGNAVPDECDIQSGTSEDCNTNGIPDECDLSSGTSQDCNANGIPDECDIASGASEDCNGNGIPDECDLANGTSEDCNLNNIPDECDLSGGTSQDCNANNIPDECDIAAGTSEDCNGNGVPDECDIQSGASDDCNVNSVPDECDIANGTSEDCNANGVPDECDLSSGASQDCNANNIPDECDIASGTSQDCNSDGLPDECGLVSVAVAGSDECSSAPLVLPGLIYNGDTTTATQDGSESCTGYDSPDVWYRYIPAVSGTLTISLCGSSYDTALSVHTGCPGDTTNEIACNDDSCDLSSEVTLSVTAGEEYLIRIGGYDSDVGTYRMQLFGPPALGLVPDCNANGTPDECDITSGTSQDCNANGIPDECEPDCNGNGIADECDISSGSSEDCNENGVPDECDLQSGASEDCNANGIPDECDIADGVSDDCDENGVPDECEPDCNGNGQSDLCDIWMGFSEDCNWNAVPDECEPDCNGNGVADNCDILFATSADCNTNGVPDECDIQSGNSTDCNANGIPDECELYVAYGPSSPALAPWYYGSPQSYTFTSVPDALSSVTIVLVSNSDLGDAYYEYAGVYLGSTYLGDVRFANGGNDCVDAIGVLYLSAAQFNSLVAAGGGDAAFDLIATPDVGGFCPDPYIAISLNYLTTETLSDCNSNGVLDECETDCNGNGVPDDCDLSSGTSEDCNSNGVPDECDIQSGTSEDCNTNNIPDECDLANGTSQDCNLNSVPDECDIASGASEDLNGNGVPDECDPDCNSNGVPDDLDIGAPFEADSGLLAPWYAGSPQSYLIVSPPPAATAVQISLTALSDLGDIDFEYATVNVNGVPVGDAKFVSDGDCTTGTATLTMSAAAFNAAVAGGDALIGLTPSPDVGGFCDDSFISVHVMYVPVGVSLDCNANGIPDECDIAEGTSQDCNANGIPDECDSDCNDNGVADDCDLTSGTSQDCNSNAIPDECDIASGFSEDCNSDDIPDECQLVDVVTQIAAAPNPGIVGQPLDLTVTFSNSFGTATQVSAFIVVPGILPVTNITTTMGTVTDLGGGLYQLDVPSLPGMGAAVVTISTLPSATGAVQVLASASTCIFDFDPENNVDALFMRIGLDCNTNGIEDEDEVSPTEGAVLFHEDFESGLGLWNASGLWHAAPTLDCLTTTGSLTPATAAAYNTGSPDCNYDVGITQGALELTTDVVVPAPWGARLKWFNFVETENSYPYDNWLVQVSSDGGTNWQTVYDGRGASRPGWQELSADLTQFAGQAVRIRFVFDSLDAGFNAFFGWYVDDVRLIALDAPLSPDCNQNHIPDECDITGGTSTDCNANSIPDECELDQVVAFASGVLEPFDGTTSQSFVVSSVPPAIGMVTLHLTAYGDFGDPLLETVDFYLNGTWIATTPIYTGGQDCTYGTAVVHIPQATYNALTSGGFAQFDFVANPNVNACAGSFITAMFDYLVLDPAKDCNSNGILDECETDCNENGVPDDCDLSGGVSQDCNANNVPDECDISQGTSQDCNSNSVPDECDLQSGASQDCNDNNVPDECDIASGASEDCNANGVPDECDLSGGVSQDCNGNGVPDECDISDGTSEDCNSNNIPDECDLQSGASQDCNSNSVPDECDIASGTSEDCNGNGIPDECDVASGASEDCNENGIPDECETDCNSNGVPDDCDIAGGSSEDCNSNNIPDECDIQSGASEDCNGNGIPDECDLANGSSEDCNSNNIPDECDLSGGTSQDCNANNIPDECDIVDGTSEDCNGNGVPDECDIQSGVSEDCNGNGIPDECDLSLGTSQDCNSNNIPDECDVRPEVGALVWSEDFESGLGNWSTSGLWRLEVGHECLSEDGSLTTVTRAAYNDPSQCSYDVGETSGVLELQTDVSVPVGGGVLFWYNWVETEDLPPYDGWRLEVSSDGGSTWQEVFDGKGLSRPYWQELWADVSAYAGQSIRVRFVFDSLDDEFNDYLGWYVDDVRLYELAGAATSSDCNINGIPDECEVDCNGNGVPDDCDLVDGTSEDCNGNAVPDECDISSGTSEDCNSNNVPDECDILTGTSQDCNANSRPDECDVQSGASQDCNENGVPDECEADCNVNGVPDDCDIAEGTSEDCNANGVPDECDIQSGTSQDCNSNNVPDECDLSSGSSQDCNDNSVPDECDVQSGTSQDCNSNGVPDECDIKSGTSEDCNVNNIPDECDIATGASEDCNENGTPDECETDCNENGVPDDCDIAEGTSGDCNANSIPDECDLANGTSEDCNSNGIPDECDISDGTSEDCNENGVPDECDLTSGLSQDCNENGIPDECETDCNENGVPDDCDIGEGNSRDDNFDGVPDECQSADLAISKRGEINPAQAGYQLVYTLVVHNLGPAAAPNVVVVDPLPAGVTFVSASSTKGTCSYVPHTVTCTVGLLAVDEVATVTITTIPMTPGTYDNTASVASSITDTVTANDSSFVSNDVCDPFTPIIIDTLDPLTGGDSGWRPFAFQIPDFADQIYDTTNTALVARITADPTRFRTAGHVTLQSMWLPYSAVGSEHYVRGKFYVFAKGITDWSTMTEGTDWTTTGAMPNVRLRLSHRFAQNSMLEVFNHRNIDPEASDAVGADIRPSTDPSNPSLYRVDFDPVDTPYLRDSGTTEGIWAAYEAYSVDPQDQGIVGLTEVQLGVYPASLLPDSVAPVKVYAPSSSDAGTLAVVLPTDLQLETRYPISGPGDVPDLDPSAPLPQHFEGPEGITLSTVGIPADRLAIAVREFDAGSDLTQRVRVEANKIYKVRFHVTSTKPTNVQPQFRGRTRTARFLWSQKMEVGGAWNAGPESNADAQQALPGVGCLNPDRAPGVTTGGWYTLLFHSPLNPDIRPEFAPGTPVETRMPGLAAQPGPGVNAASLRDLRVGFDVLDTLSGSALSGLEEGEFTLDRIEIRVYDEPGDVGLCPPFGGPAVK</sequence>
<proteinExistence type="predicted"/>
<gene>
    <name evidence="3" type="ORF">BRCON_2701</name>
</gene>
<organism evidence="3 4">
    <name type="scientific">Sumerlaea chitinivorans</name>
    <dbReference type="NCBI Taxonomy" id="2250252"/>
    <lineage>
        <taxon>Bacteria</taxon>
        <taxon>Candidatus Sumerlaeota</taxon>
        <taxon>Candidatus Sumerlaeia</taxon>
        <taxon>Candidatus Sumerlaeales</taxon>
        <taxon>Candidatus Sumerlaeaceae</taxon>
        <taxon>Candidatus Sumerlaea</taxon>
    </lineage>
</organism>
<feature type="domain" description="DUF11" evidence="2">
    <location>
        <begin position="4426"/>
        <end position="4537"/>
    </location>
</feature>
<feature type="region of interest" description="Disordered" evidence="1">
    <location>
        <begin position="1"/>
        <end position="30"/>
    </location>
</feature>
<dbReference type="Gene3D" id="2.60.40.1170">
    <property type="entry name" value="Mu homology domain, subdomain B"/>
    <property type="match status" value="1"/>
</dbReference>
<feature type="domain" description="DUF11" evidence="2">
    <location>
        <begin position="827"/>
        <end position="938"/>
    </location>
</feature>
<dbReference type="SUPFAM" id="SSF117074">
    <property type="entry name" value="Hypothetical protein PA1324"/>
    <property type="match status" value="1"/>
</dbReference>
<dbReference type="InterPro" id="IPR001434">
    <property type="entry name" value="OmcB-like_DUF11"/>
</dbReference>
<protein>
    <submittedName>
        <fullName evidence="3">Cell surface protein</fullName>
    </submittedName>
</protein>
<name>A0A2Z4YAJ0_SUMC1</name>
<dbReference type="Proteomes" id="UP000262583">
    <property type="component" value="Chromosome"/>
</dbReference>
<dbReference type="PANTHER" id="PTHR34819:SF3">
    <property type="entry name" value="CELL SURFACE PROTEIN"/>
    <property type="match status" value="1"/>
</dbReference>
<feature type="domain" description="DUF11" evidence="2">
    <location>
        <begin position="707"/>
        <end position="815"/>
    </location>
</feature>
<evidence type="ECO:0000313" key="3">
    <source>
        <dbReference type="EMBL" id="AXA37443.1"/>
    </source>
</evidence>
<feature type="compositionally biased region" description="Gly residues" evidence="1">
    <location>
        <begin position="315"/>
        <end position="339"/>
    </location>
</feature>
<evidence type="ECO:0000259" key="2">
    <source>
        <dbReference type="Pfam" id="PF01345"/>
    </source>
</evidence>
<dbReference type="NCBIfam" id="TIGR01451">
    <property type="entry name" value="B_ant_repeat"/>
    <property type="match status" value="4"/>
</dbReference>
<dbReference type="Gene3D" id="2.60.120.260">
    <property type="entry name" value="Galactose-binding domain-like"/>
    <property type="match status" value="3"/>
</dbReference>
<dbReference type="InterPro" id="IPR051172">
    <property type="entry name" value="Chlamydia_OmcB"/>
</dbReference>
<dbReference type="InterPro" id="IPR013783">
    <property type="entry name" value="Ig-like_fold"/>
</dbReference>
<evidence type="ECO:0000256" key="1">
    <source>
        <dbReference type="SAM" id="MobiDB-lite"/>
    </source>
</evidence>
<feature type="domain" description="DUF11" evidence="2">
    <location>
        <begin position="947"/>
        <end position="1055"/>
    </location>
</feature>
<dbReference type="EMBL" id="CP030759">
    <property type="protein sequence ID" value="AXA37443.1"/>
    <property type="molecule type" value="Genomic_DNA"/>
</dbReference>
<accession>A0A2Z4YAJ0</accession>
<feature type="region of interest" description="Disordered" evidence="1">
    <location>
        <begin position="304"/>
        <end position="339"/>
    </location>
</feature>
<dbReference type="KEGG" id="schv:BRCON_2701"/>
<dbReference type="Gene3D" id="2.60.40.10">
    <property type="entry name" value="Immunoglobulins"/>
    <property type="match status" value="4"/>
</dbReference>
<dbReference type="InterPro" id="IPR047589">
    <property type="entry name" value="DUF11_rpt"/>
</dbReference>